<dbReference type="Pfam" id="PF09335">
    <property type="entry name" value="VTT_dom"/>
    <property type="match status" value="1"/>
</dbReference>
<feature type="transmembrane region" description="Helical" evidence="1">
    <location>
        <begin position="12"/>
        <end position="32"/>
    </location>
</feature>
<keyword evidence="1" id="KW-0472">Membrane</keyword>
<keyword evidence="4" id="KW-1185">Reference proteome</keyword>
<dbReference type="GO" id="GO:0005886">
    <property type="term" value="C:plasma membrane"/>
    <property type="evidence" value="ECO:0007669"/>
    <property type="project" value="UniProtKB-ARBA"/>
</dbReference>
<dbReference type="RefSeq" id="WP_168835909.1">
    <property type="nucleotide sequence ID" value="NZ_JABAIK010000006.1"/>
</dbReference>
<evidence type="ECO:0000256" key="1">
    <source>
        <dbReference type="SAM" id="Phobius"/>
    </source>
</evidence>
<sequence>MLDFFDFYFSQLARWFSDSALWVLFLTGFLSATLLPGGSEASLIATLSLNQYSVATIIVVATAGNTLGGMTNYWLGLFLPNRTHQQKHSHKAIKWLSRYGYWGLLFSWLPLIGDVLCLAAGWLRMQWLPSIILIAIGKAARYGVLAAIYFQFI</sequence>
<gene>
    <name evidence="3" type="ORF">HGP28_07820</name>
</gene>
<protein>
    <submittedName>
        <fullName evidence="3">DedA family protein</fullName>
    </submittedName>
</protein>
<proteinExistence type="predicted"/>
<dbReference type="InterPro" id="IPR032816">
    <property type="entry name" value="VTT_dom"/>
</dbReference>
<comment type="caution">
    <text evidence="3">The sequence shown here is derived from an EMBL/GenBank/DDBJ whole genome shotgun (WGS) entry which is preliminary data.</text>
</comment>
<feature type="transmembrane region" description="Helical" evidence="1">
    <location>
        <begin position="99"/>
        <end position="121"/>
    </location>
</feature>
<dbReference type="PANTHER" id="PTHR42709">
    <property type="entry name" value="ALKALINE PHOSPHATASE LIKE PROTEIN"/>
    <property type="match status" value="1"/>
</dbReference>
<feature type="domain" description="VTT" evidence="2">
    <location>
        <begin position="46"/>
        <end position="147"/>
    </location>
</feature>
<keyword evidence="1" id="KW-1133">Transmembrane helix</keyword>
<reference evidence="3 4" key="1">
    <citation type="submission" date="2020-04" db="EMBL/GenBank/DDBJ databases">
        <title>Vibrio sp. SM6, a novel species isolated from seawater.</title>
        <authorList>
            <person name="Wang X."/>
        </authorList>
    </citation>
    <scope>NUCLEOTIDE SEQUENCE [LARGE SCALE GENOMIC DNA]</scope>
    <source>
        <strain evidence="3 4">SM6</strain>
    </source>
</reference>
<dbReference type="EMBL" id="JABAIK010000006">
    <property type="protein sequence ID" value="NLS12813.1"/>
    <property type="molecule type" value="Genomic_DNA"/>
</dbReference>
<feature type="transmembrane region" description="Helical" evidence="1">
    <location>
        <begin position="127"/>
        <end position="150"/>
    </location>
</feature>
<dbReference type="Proteomes" id="UP000535589">
    <property type="component" value="Unassembled WGS sequence"/>
</dbReference>
<keyword evidence="1" id="KW-0812">Transmembrane</keyword>
<dbReference type="AlphaFoldDB" id="A0A7X8TQ60"/>
<evidence type="ECO:0000259" key="2">
    <source>
        <dbReference type="Pfam" id="PF09335"/>
    </source>
</evidence>
<evidence type="ECO:0000313" key="4">
    <source>
        <dbReference type="Proteomes" id="UP000535589"/>
    </source>
</evidence>
<name>A0A7X8TQ60_9VIBR</name>
<organism evidence="3 4">
    <name type="scientific">Vibrio agarilyticus</name>
    <dbReference type="NCBI Taxonomy" id="2726741"/>
    <lineage>
        <taxon>Bacteria</taxon>
        <taxon>Pseudomonadati</taxon>
        <taxon>Pseudomonadota</taxon>
        <taxon>Gammaproteobacteria</taxon>
        <taxon>Vibrionales</taxon>
        <taxon>Vibrionaceae</taxon>
        <taxon>Vibrio</taxon>
    </lineage>
</organism>
<evidence type="ECO:0000313" key="3">
    <source>
        <dbReference type="EMBL" id="NLS12813.1"/>
    </source>
</evidence>
<dbReference type="PANTHER" id="PTHR42709:SF4">
    <property type="entry name" value="INNER MEMBRANE PROTEIN YQAA"/>
    <property type="match status" value="1"/>
</dbReference>
<feature type="transmembrane region" description="Helical" evidence="1">
    <location>
        <begin position="52"/>
        <end position="79"/>
    </location>
</feature>
<dbReference type="InterPro" id="IPR051311">
    <property type="entry name" value="DedA_domain"/>
</dbReference>
<accession>A0A7X8TQ60</accession>